<gene>
    <name evidence="2" type="ORF">EGM88_05830</name>
</gene>
<accession>A0A3N4NWR6</accession>
<organism evidence="2 3">
    <name type="scientific">Aureibaculum marinum</name>
    <dbReference type="NCBI Taxonomy" id="2487930"/>
    <lineage>
        <taxon>Bacteria</taxon>
        <taxon>Pseudomonadati</taxon>
        <taxon>Bacteroidota</taxon>
        <taxon>Flavobacteriia</taxon>
        <taxon>Flavobacteriales</taxon>
        <taxon>Flavobacteriaceae</taxon>
        <taxon>Aureibaculum</taxon>
    </lineage>
</organism>
<dbReference type="OrthoDB" id="835770at2"/>
<dbReference type="SUPFAM" id="SSF52402">
    <property type="entry name" value="Adenine nucleotide alpha hydrolases-like"/>
    <property type="match status" value="1"/>
</dbReference>
<dbReference type="EMBL" id="RPFJ01000006">
    <property type="protein sequence ID" value="RPD98708.1"/>
    <property type="molecule type" value="Genomic_DNA"/>
</dbReference>
<proteinExistence type="predicted"/>
<dbReference type="CDD" id="cd00293">
    <property type="entry name" value="USP-like"/>
    <property type="match status" value="1"/>
</dbReference>
<keyword evidence="3" id="KW-1185">Reference proteome</keyword>
<dbReference type="AlphaFoldDB" id="A0A3N4NWR6"/>
<dbReference type="Proteomes" id="UP000270856">
    <property type="component" value="Unassembled WGS sequence"/>
</dbReference>
<dbReference type="InterPro" id="IPR006016">
    <property type="entry name" value="UspA"/>
</dbReference>
<dbReference type="Pfam" id="PF00582">
    <property type="entry name" value="Usp"/>
    <property type="match status" value="1"/>
</dbReference>
<evidence type="ECO:0000259" key="1">
    <source>
        <dbReference type="Pfam" id="PF00582"/>
    </source>
</evidence>
<comment type="caution">
    <text evidence="2">The sequence shown here is derived from an EMBL/GenBank/DDBJ whole genome shotgun (WGS) entry which is preliminary data.</text>
</comment>
<protein>
    <submittedName>
        <fullName evidence="2">Universal stress protein</fullName>
    </submittedName>
</protein>
<name>A0A3N4NWR6_9FLAO</name>
<dbReference type="RefSeq" id="WP_123897022.1">
    <property type="nucleotide sequence ID" value="NZ_RPFJ01000006.1"/>
</dbReference>
<sequence>MRKRFILLVDFSEYSTNLIKYAYDWSKEANATILLHHQTTAFLPAFADNEAKQELTQHANNDALQKLQLLVKKLIPNTVEISYSVSEIDFYHTLPNLLAEPYENLIFVGLKGTGLLKKIFLGSVALEIIRNTDNIIVAMPKEIDTYSHEKIYIAVSQNKPLNILELKKFFKFIDNRNTNITFFYLAKPNENTIAINKQLHDLSEMFSENFNTNYTVYKGDNPLEDMKNVINNNIEELLIVQKGSRLLTDQLFRNFLINELVFTGQTPLVVLP</sequence>
<reference evidence="2 3" key="1">
    <citation type="submission" date="2018-11" db="EMBL/GenBank/DDBJ databases">
        <title>Aureibaculum marinum gen. nov., sp. nov., a member of the family Flavobacteriaceae isolated from the Bohai Sea.</title>
        <authorList>
            <person name="Ji X."/>
        </authorList>
    </citation>
    <scope>NUCLEOTIDE SEQUENCE [LARGE SCALE GENOMIC DNA]</scope>
    <source>
        <strain evidence="2 3">BH-SD17</strain>
    </source>
</reference>
<evidence type="ECO:0000313" key="2">
    <source>
        <dbReference type="EMBL" id="RPD98708.1"/>
    </source>
</evidence>
<evidence type="ECO:0000313" key="3">
    <source>
        <dbReference type="Proteomes" id="UP000270856"/>
    </source>
</evidence>
<dbReference type="Gene3D" id="3.40.50.12370">
    <property type="match status" value="1"/>
</dbReference>
<feature type="domain" description="UspA" evidence="1">
    <location>
        <begin position="1"/>
        <end position="132"/>
    </location>
</feature>